<gene>
    <name evidence="5" type="ordered locus">zobellia_1012</name>
</gene>
<dbReference type="Gene3D" id="2.60.40.10">
    <property type="entry name" value="Immunoglobulins"/>
    <property type="match status" value="1"/>
</dbReference>
<dbReference type="GO" id="GO:0006355">
    <property type="term" value="P:regulation of DNA-templated transcription"/>
    <property type="evidence" value="ECO:0007669"/>
    <property type="project" value="InterPro"/>
</dbReference>
<dbReference type="InterPro" id="IPR016032">
    <property type="entry name" value="Sig_transdc_resp-reg_C-effctor"/>
</dbReference>
<evidence type="ECO:0000313" key="5">
    <source>
        <dbReference type="EMBL" id="CAZ95069.1"/>
    </source>
</evidence>
<reference evidence="5 6" key="2">
    <citation type="journal article" date="2012" name="Environ. Microbiol.">
        <title>Characterization of the first alginolytic operons in a marine bacterium: from their emergence in marine Flavobacteriia to their independent transfers to marine Proteobacteria and human gut Bacteroides.</title>
        <authorList>
            <person name="Thomas F."/>
            <person name="Barbeyron T."/>
            <person name="Tonon T."/>
            <person name="Genicot S."/>
            <person name="Czjzek M."/>
            <person name="Michel G."/>
        </authorList>
    </citation>
    <scope>NUCLEOTIDE SEQUENCE [LARGE SCALE GENOMIC DNA]</scope>
    <source>
        <strain evidence="6">DSM 12802 / CCUG 47099 / CIP 106680 / NCIMB 13871 / Dsij</strain>
    </source>
</reference>
<feature type="domain" description="HTH luxR-type" evidence="4">
    <location>
        <begin position="880"/>
        <end position="937"/>
    </location>
</feature>
<keyword evidence="2" id="KW-0812">Transmembrane</keyword>
<dbReference type="InterPro" id="IPR011110">
    <property type="entry name" value="Reg_prop"/>
</dbReference>
<dbReference type="InterPro" id="IPR015943">
    <property type="entry name" value="WD40/YVTN_repeat-like_dom_sf"/>
</dbReference>
<keyword evidence="3" id="KW-0732">Signal</keyword>
<dbReference type="InterPro" id="IPR011123">
    <property type="entry name" value="Y_Y_Y"/>
</dbReference>
<evidence type="ECO:0000256" key="1">
    <source>
        <dbReference type="SAM" id="Coils"/>
    </source>
</evidence>
<accession>G0LA57</accession>
<feature type="transmembrane region" description="Helical" evidence="2">
    <location>
        <begin position="738"/>
        <end position="759"/>
    </location>
</feature>
<keyword evidence="2" id="KW-0472">Membrane</keyword>
<evidence type="ECO:0000256" key="3">
    <source>
        <dbReference type="SAM" id="SignalP"/>
    </source>
</evidence>
<keyword evidence="1" id="KW-0175">Coiled coil</keyword>
<dbReference type="AlphaFoldDB" id="G0LA57"/>
<keyword evidence="6" id="KW-1185">Reference proteome</keyword>
<evidence type="ECO:0000256" key="2">
    <source>
        <dbReference type="SAM" id="Phobius"/>
    </source>
</evidence>
<feature type="signal peptide" evidence="3">
    <location>
        <begin position="1"/>
        <end position="25"/>
    </location>
</feature>
<dbReference type="Proteomes" id="UP000008898">
    <property type="component" value="Chromosome"/>
</dbReference>
<evidence type="ECO:0000259" key="4">
    <source>
        <dbReference type="SMART" id="SM00421"/>
    </source>
</evidence>
<feature type="coiled-coil region" evidence="1">
    <location>
        <begin position="772"/>
        <end position="806"/>
    </location>
</feature>
<reference evidence="6" key="1">
    <citation type="submission" date="2009-07" db="EMBL/GenBank/DDBJ databases">
        <title>Complete genome sequence of Zobellia galactanivorans Dsij.</title>
        <authorList>
            <consortium name="Genoscope - CEA"/>
        </authorList>
    </citation>
    <scope>NUCLEOTIDE SEQUENCE [LARGE SCALE GENOMIC DNA]</scope>
    <source>
        <strain evidence="6">DSM 12802 / CCUG 47099 / CIP 106680 / NCIMB 13871 / Dsij</strain>
    </source>
</reference>
<organism evidence="5 6">
    <name type="scientific">Zobellia galactanivorans (strain DSM 12802 / CCUG 47099 / CIP 106680 / NCIMB 13871 / Dsij)</name>
    <dbReference type="NCBI Taxonomy" id="63186"/>
    <lineage>
        <taxon>Bacteria</taxon>
        <taxon>Pseudomonadati</taxon>
        <taxon>Bacteroidota</taxon>
        <taxon>Flavobacteriia</taxon>
        <taxon>Flavobacteriales</taxon>
        <taxon>Flavobacteriaceae</taxon>
        <taxon>Zobellia</taxon>
    </lineage>
</organism>
<dbReference type="SUPFAM" id="SSF63829">
    <property type="entry name" value="Calcium-dependent phosphotriesterase"/>
    <property type="match status" value="1"/>
</dbReference>
<dbReference type="EMBL" id="FP476056">
    <property type="protein sequence ID" value="CAZ95069.1"/>
    <property type="molecule type" value="Genomic_DNA"/>
</dbReference>
<dbReference type="KEGG" id="zga:ZOBELLIA_1012"/>
<feature type="chain" id="PRO_5003402854" evidence="3">
    <location>
        <begin position="26"/>
        <end position="940"/>
    </location>
</feature>
<keyword evidence="2" id="KW-1133">Transmembrane helix</keyword>
<dbReference type="Gene3D" id="2.130.10.10">
    <property type="entry name" value="YVTN repeat-like/Quinoprotein amine dehydrogenase"/>
    <property type="match status" value="1"/>
</dbReference>
<dbReference type="InterPro" id="IPR013783">
    <property type="entry name" value="Ig-like_fold"/>
</dbReference>
<dbReference type="Pfam" id="PF07494">
    <property type="entry name" value="Reg_prop"/>
    <property type="match status" value="1"/>
</dbReference>
<sequence length="940" mass="107379">MKKRRNHLKILYFTTLFLTALLLRAQELPPIQNFETFDYGAETQNWAISQSKEGYLYFGNNSGLLQYDGEDWKTYYTTNRSVIRSVKAKGDLIYTGCYMEFGYWETNPLGDRVYRSLLDKLETPLVEDEEFWNILILDQYIFFQSLHRIYIYDTDAETFNIIDAPSTRARIFEVGGTVFFQRSGEGLFKIEDGGATKVSTHPLLKSTTIIGLFEIQDKPLLLLENGTFFFLEDGRLSPWKIPASDQLESLTIYSGLQLMDGSLIVGTIADGIYHLDTEGNILHHINQGTGLGNNTVLAIYEDREQNLWLGLDNGISVVNLNSFFEEYVDKMGALGVVYAATIFDGYLYLGTNQGLFFKPADTTGDFEFIENTNGQVWSLNVVDNTLFCGHNEGTFTVKGGKAKLISDFPGSWGVKKIADRPDLLLQGNYGGLSILQKDDDGWALRNTVEGFDISSRFFEFTQSGEILVNHEYKGIFTLELDPDFQRVVEIDEKPPNGMGASLVKFQDDILFMSHLGVFDYEADSKTFVKDSVFTANLFSEEERPIGILMADTSADRLWCFTNVNIQYLSPGNFNERQQRVQIPIPEAFRRNLGPLGFECLIPLSDDKYLIGISNGFITLDLKKLEEKVYNIRLNSVALKTDDPEVAVSLPIAEKGEFEAGQNSIEFTYSIPEYAKYLESNYQYQLEGLHSNWQTWTLGSKAVFEKLSSGDYVFKVRAKTGNHLSENIASYAFTIARPWYFSKIMIAVYAICCCLLFYLVHRVSRNYYKKQQARLEKESARELEHKRAEAEREIMQVMNEKLEQEIKGKSHELAISTMSLIKKNKFLNAIKEELKGVEDPKIKSVIRTIDRNINHADDWKFFEDAFNNADSEFLKKIKKKHPELTSNDLRLCAYLRLNLSSKEIAPLLNITVRSVDVKRYRLRKKIGLSHDDGLTDYILSI</sequence>
<dbReference type="InterPro" id="IPR000792">
    <property type="entry name" value="Tscrpt_reg_LuxR_C"/>
</dbReference>
<proteinExistence type="predicted"/>
<dbReference type="Gene3D" id="1.10.10.10">
    <property type="entry name" value="Winged helix-like DNA-binding domain superfamily/Winged helix DNA-binding domain"/>
    <property type="match status" value="1"/>
</dbReference>
<dbReference type="SMART" id="SM00421">
    <property type="entry name" value="HTH_LUXR"/>
    <property type="match status" value="1"/>
</dbReference>
<dbReference type="HOGENOM" id="CLU_013623_0_0_10"/>
<protein>
    <submittedName>
        <fullName evidence="5">Ligand-binding sensor protein</fullName>
    </submittedName>
</protein>
<evidence type="ECO:0000313" key="6">
    <source>
        <dbReference type="Proteomes" id="UP000008898"/>
    </source>
</evidence>
<dbReference type="GO" id="GO:0003677">
    <property type="term" value="F:DNA binding"/>
    <property type="evidence" value="ECO:0007669"/>
    <property type="project" value="InterPro"/>
</dbReference>
<dbReference type="STRING" id="63186.ZOBELLIA_1012"/>
<dbReference type="Pfam" id="PF07495">
    <property type="entry name" value="Y_Y_Y"/>
    <property type="match status" value="1"/>
</dbReference>
<dbReference type="InterPro" id="IPR036388">
    <property type="entry name" value="WH-like_DNA-bd_sf"/>
</dbReference>
<name>G0LA57_ZOBGA</name>
<dbReference type="SUPFAM" id="SSF46894">
    <property type="entry name" value="C-terminal effector domain of the bipartite response regulators"/>
    <property type="match status" value="1"/>
</dbReference>